<dbReference type="EMBL" id="CAJVPI010000417">
    <property type="protein sequence ID" value="CAG8532376.1"/>
    <property type="molecule type" value="Genomic_DNA"/>
</dbReference>
<feature type="region of interest" description="Disordered" evidence="4">
    <location>
        <begin position="39"/>
        <end position="81"/>
    </location>
</feature>
<organism evidence="7 8">
    <name type="scientific">Paraglomus brasilianum</name>
    <dbReference type="NCBI Taxonomy" id="144538"/>
    <lineage>
        <taxon>Eukaryota</taxon>
        <taxon>Fungi</taxon>
        <taxon>Fungi incertae sedis</taxon>
        <taxon>Mucoromycota</taxon>
        <taxon>Glomeromycotina</taxon>
        <taxon>Glomeromycetes</taxon>
        <taxon>Paraglomerales</taxon>
        <taxon>Paraglomeraceae</taxon>
        <taxon>Paraglomus</taxon>
    </lineage>
</organism>
<keyword evidence="3" id="KW-0539">Nucleus</keyword>
<feature type="compositionally biased region" description="Basic and acidic residues" evidence="4">
    <location>
        <begin position="289"/>
        <end position="322"/>
    </location>
</feature>
<proteinExistence type="inferred from homology"/>
<dbReference type="GO" id="GO:0005730">
    <property type="term" value="C:nucleolus"/>
    <property type="evidence" value="ECO:0007669"/>
    <property type="project" value="TreeGrafter"/>
</dbReference>
<reference evidence="7" key="1">
    <citation type="submission" date="2021-06" db="EMBL/GenBank/DDBJ databases">
        <authorList>
            <person name="Kallberg Y."/>
            <person name="Tangrot J."/>
            <person name="Rosling A."/>
        </authorList>
    </citation>
    <scope>NUCLEOTIDE SEQUENCE</scope>
    <source>
        <strain evidence="7">BR232B</strain>
    </source>
</reference>
<dbReference type="InterPro" id="IPR029188">
    <property type="entry name" value="Rrp14_N"/>
</dbReference>
<feature type="region of interest" description="Disordered" evidence="4">
    <location>
        <begin position="150"/>
        <end position="220"/>
    </location>
</feature>
<feature type="region of interest" description="Disordered" evidence="4">
    <location>
        <begin position="98"/>
        <end position="137"/>
    </location>
</feature>
<dbReference type="Pfam" id="PF04935">
    <property type="entry name" value="SURF6"/>
    <property type="match status" value="1"/>
</dbReference>
<evidence type="ECO:0000313" key="7">
    <source>
        <dbReference type="EMBL" id="CAG8532376.1"/>
    </source>
</evidence>
<comment type="caution">
    <text evidence="7">The sequence shown here is derived from an EMBL/GenBank/DDBJ whole genome shotgun (WGS) entry which is preliminary data.</text>
</comment>
<evidence type="ECO:0000256" key="3">
    <source>
        <dbReference type="ARBA" id="ARBA00023242"/>
    </source>
</evidence>
<dbReference type="PANTHER" id="PTHR14369:SF0">
    <property type="entry name" value="SURFEIT LOCUS PROTEIN 6"/>
    <property type="match status" value="1"/>
</dbReference>
<feature type="compositionally biased region" description="Polar residues" evidence="4">
    <location>
        <begin position="172"/>
        <end position="185"/>
    </location>
</feature>
<feature type="domain" description="Ribosomal RNA-processing protein 14/surfeit locus protein 6 C-terminal" evidence="5">
    <location>
        <begin position="149"/>
        <end position="330"/>
    </location>
</feature>
<sequence length="333" mass="38577">MTAGFDLSDLNTNIQSHSDYIDQTLSLIPAKYYFKNELREEDSDTDQNIRPQPNKRKRTDKQALKEKRQRTKRLKLDPKNLKTVTDIQQEKLLKKQLAQQLNGQAENDHPSALPDKVDNNDEKNLVPEKPRKAPGNKIITVAERLDKFRAAKKSTMATNSTSDENHIDKNGLENSGAKTKSNNNTDTDKKDEGSDQKSSKGDQKIIFSKLNFDDEAKKPKKISEVQMLNKLETKKKKVEKVKQVDPKKAEEIKEKETWQKLIQKARGEKVKDDTKLLNKTIKRNQQQKKKSDEAWKERAESVEKSKMERQAKRMENIKARVEAKKKKKQKSRK</sequence>
<dbReference type="Proteomes" id="UP000789739">
    <property type="component" value="Unassembled WGS sequence"/>
</dbReference>
<name>A0A9N9AK36_9GLOM</name>
<evidence type="ECO:0000313" key="8">
    <source>
        <dbReference type="Proteomes" id="UP000789739"/>
    </source>
</evidence>
<dbReference type="GO" id="GO:0003677">
    <property type="term" value="F:DNA binding"/>
    <property type="evidence" value="ECO:0007669"/>
    <property type="project" value="TreeGrafter"/>
</dbReference>
<dbReference type="PANTHER" id="PTHR14369">
    <property type="entry name" value="SURFEIT LOCUS PROTEIN 6"/>
    <property type="match status" value="1"/>
</dbReference>
<feature type="region of interest" description="Disordered" evidence="4">
    <location>
        <begin position="275"/>
        <end position="333"/>
    </location>
</feature>
<evidence type="ECO:0000256" key="1">
    <source>
        <dbReference type="ARBA" id="ARBA00004123"/>
    </source>
</evidence>
<comment type="subcellular location">
    <subcellularLocation>
        <location evidence="1">Nucleus</location>
    </subcellularLocation>
</comment>
<dbReference type="OrthoDB" id="444809at2759"/>
<feature type="compositionally biased region" description="Basic and acidic residues" evidence="4">
    <location>
        <begin position="115"/>
        <end position="131"/>
    </location>
</feature>
<dbReference type="GO" id="GO:0042273">
    <property type="term" value="P:ribosomal large subunit biogenesis"/>
    <property type="evidence" value="ECO:0007669"/>
    <property type="project" value="TreeGrafter"/>
</dbReference>
<gene>
    <name evidence="7" type="ORF">PBRASI_LOCUS4176</name>
</gene>
<feature type="compositionally biased region" description="Basic and acidic residues" evidence="4">
    <location>
        <begin position="186"/>
        <end position="203"/>
    </location>
</feature>
<dbReference type="AlphaFoldDB" id="A0A9N9AK36"/>
<feature type="domain" description="Ribosomal RNA-processing protein 14 N-terminal" evidence="6">
    <location>
        <begin position="14"/>
        <end position="78"/>
    </location>
</feature>
<dbReference type="GO" id="GO:0042274">
    <property type="term" value="P:ribosomal small subunit biogenesis"/>
    <property type="evidence" value="ECO:0007669"/>
    <property type="project" value="TreeGrafter"/>
</dbReference>
<accession>A0A9N9AK36</accession>
<dbReference type="InterPro" id="IPR029190">
    <property type="entry name" value="Rrp14/SURF6_C"/>
</dbReference>
<evidence type="ECO:0000256" key="4">
    <source>
        <dbReference type="SAM" id="MobiDB-lite"/>
    </source>
</evidence>
<protein>
    <submittedName>
        <fullName evidence="7">3943_t:CDS:1</fullName>
    </submittedName>
</protein>
<dbReference type="Pfam" id="PF15459">
    <property type="entry name" value="RRP14"/>
    <property type="match status" value="1"/>
</dbReference>
<feature type="compositionally biased region" description="Basic and acidic residues" evidence="4">
    <location>
        <begin position="211"/>
        <end position="220"/>
    </location>
</feature>
<comment type="similarity">
    <text evidence="2">Belongs to the SURF6 family.</text>
</comment>
<evidence type="ECO:0000259" key="5">
    <source>
        <dbReference type="Pfam" id="PF04935"/>
    </source>
</evidence>
<dbReference type="GO" id="GO:0003723">
    <property type="term" value="F:RNA binding"/>
    <property type="evidence" value="ECO:0007669"/>
    <property type="project" value="TreeGrafter"/>
</dbReference>
<evidence type="ECO:0000256" key="2">
    <source>
        <dbReference type="ARBA" id="ARBA00005904"/>
    </source>
</evidence>
<evidence type="ECO:0000259" key="6">
    <source>
        <dbReference type="Pfam" id="PF15459"/>
    </source>
</evidence>
<dbReference type="InterPro" id="IPR007019">
    <property type="entry name" value="SURF6"/>
</dbReference>
<feature type="compositionally biased region" description="Basic residues" evidence="4">
    <location>
        <begin position="323"/>
        <end position="333"/>
    </location>
</feature>
<keyword evidence="8" id="KW-1185">Reference proteome</keyword>